<dbReference type="AlphaFoldDB" id="A0A2S8R806"/>
<feature type="transmembrane region" description="Helical" evidence="1">
    <location>
        <begin position="12"/>
        <end position="32"/>
    </location>
</feature>
<dbReference type="Pfam" id="PF08680">
    <property type="entry name" value="DUF1779"/>
    <property type="match status" value="1"/>
</dbReference>
<evidence type="ECO:0000313" key="2">
    <source>
        <dbReference type="EMBL" id="PQQ65922.1"/>
    </source>
</evidence>
<dbReference type="SUPFAM" id="SSF143842">
    <property type="entry name" value="YwmB-like"/>
    <property type="match status" value="1"/>
</dbReference>
<dbReference type="Proteomes" id="UP000239720">
    <property type="component" value="Unassembled WGS sequence"/>
</dbReference>
<keyword evidence="1" id="KW-0812">Transmembrane</keyword>
<accession>A0A2S8R806</accession>
<dbReference type="InterPro" id="IPR036209">
    <property type="entry name" value="YwmB-like_sf"/>
</dbReference>
<reference evidence="2 3" key="1">
    <citation type="journal article" date="2018" name="Syst. Appl. Microbiol.">
        <title>Characterization and high-quality draft genome sequence of Herbivorax saccincola A7, an anaerobic, alkaliphilic, thermophilic, cellulolytic, and xylanolytic bacterium.</title>
        <authorList>
            <person name="Aikawa S."/>
            <person name="Baramee S."/>
            <person name="Sermsathanaswadi J."/>
            <person name="Thianheng P."/>
            <person name="Tachaapaikoon C."/>
            <person name="Shikata A."/>
            <person name="Waeonukul R."/>
            <person name="Pason P."/>
            <person name="Ratanakhanokchai K."/>
            <person name="Kosugi A."/>
        </authorList>
    </citation>
    <scope>NUCLEOTIDE SEQUENCE [LARGE SCALE GENOMIC DNA]</scope>
    <source>
        <strain evidence="2 3">A7</strain>
    </source>
</reference>
<evidence type="ECO:0000256" key="1">
    <source>
        <dbReference type="SAM" id="Phobius"/>
    </source>
</evidence>
<evidence type="ECO:0008006" key="4">
    <source>
        <dbReference type="Google" id="ProtNLM"/>
    </source>
</evidence>
<dbReference type="Gene3D" id="3.30.360.40">
    <property type="entry name" value="YwmB-like"/>
    <property type="match status" value="1"/>
</dbReference>
<sequence>MVKRGIYVKKAIAKNIYFLILIMTILFTIVYIKFYHIEGSTFSILKEAFNSSGAEHLNSEVYIWSRGGSWFGDFSSLKKMAEEFETDFGIIQNDLYSKNYINNNFVSKIEIIGVTWDGNKINITAQTGGENSGSKETYVSVCVSTDFENCELEGVIENIKDSFRKYNLEPVVSTCITGYFDGKLDYKALNAISKNIFKDSNASKVNGIADRNLISVSAYSPAIGDSINVDGKKINLNFAIRYNSYEDKTYIWLASPVITVEY</sequence>
<organism evidence="2 3">
    <name type="scientific">Acetivibrio saccincola</name>
    <dbReference type="NCBI Taxonomy" id="1677857"/>
    <lineage>
        <taxon>Bacteria</taxon>
        <taxon>Bacillati</taxon>
        <taxon>Bacillota</taxon>
        <taxon>Clostridia</taxon>
        <taxon>Eubacteriales</taxon>
        <taxon>Oscillospiraceae</taxon>
        <taxon>Acetivibrio</taxon>
    </lineage>
</organism>
<protein>
    <recommendedName>
        <fullName evidence="4">TATA-box binding</fullName>
    </recommendedName>
</protein>
<keyword evidence="1" id="KW-1133">Transmembrane helix</keyword>
<keyword evidence="1" id="KW-0472">Membrane</keyword>
<proteinExistence type="predicted"/>
<comment type="caution">
    <text evidence="2">The sequence shown here is derived from an EMBL/GenBank/DDBJ whole genome shotgun (WGS) entry which is preliminary data.</text>
</comment>
<dbReference type="EMBL" id="NEMB01000003">
    <property type="protein sequence ID" value="PQQ65922.1"/>
    <property type="molecule type" value="Genomic_DNA"/>
</dbReference>
<gene>
    <name evidence="2" type="ORF">B9R14_03510</name>
</gene>
<name>A0A2S8R806_9FIRM</name>
<dbReference type="InterPro" id="IPR014794">
    <property type="entry name" value="DUF1779"/>
</dbReference>
<evidence type="ECO:0000313" key="3">
    <source>
        <dbReference type="Proteomes" id="UP000239720"/>
    </source>
</evidence>